<dbReference type="AlphaFoldDB" id="A0A2H1V0Q2"/>
<sequence>MTPRLRTTICGLHKVLFRAGLDMLHGSQLPSHRANLQLDDDGAVLKRSGVALVNTDDDNADNDDF</sequence>
<reference evidence="1" key="1">
    <citation type="submission" date="2016-07" db="EMBL/GenBank/DDBJ databases">
        <authorList>
            <person name="Bretaudeau A."/>
        </authorList>
    </citation>
    <scope>NUCLEOTIDE SEQUENCE</scope>
    <source>
        <strain evidence="1">Rice</strain>
        <tissue evidence="1">Whole body</tissue>
    </source>
</reference>
<dbReference type="EMBL" id="ODYU01000131">
    <property type="protein sequence ID" value="SOQ34391.1"/>
    <property type="molecule type" value="Genomic_DNA"/>
</dbReference>
<name>A0A2H1V0Q2_SPOFR</name>
<proteinExistence type="predicted"/>
<accession>A0A2H1V0Q2</accession>
<gene>
    <name evidence="1" type="ORF">SFRICE_003284</name>
</gene>
<evidence type="ECO:0000313" key="1">
    <source>
        <dbReference type="EMBL" id="SOQ34391.1"/>
    </source>
</evidence>
<protein>
    <submittedName>
        <fullName evidence="1">SFRICE_003284</fullName>
    </submittedName>
</protein>
<organism evidence="1">
    <name type="scientific">Spodoptera frugiperda</name>
    <name type="common">Fall armyworm</name>
    <dbReference type="NCBI Taxonomy" id="7108"/>
    <lineage>
        <taxon>Eukaryota</taxon>
        <taxon>Metazoa</taxon>
        <taxon>Ecdysozoa</taxon>
        <taxon>Arthropoda</taxon>
        <taxon>Hexapoda</taxon>
        <taxon>Insecta</taxon>
        <taxon>Pterygota</taxon>
        <taxon>Neoptera</taxon>
        <taxon>Endopterygota</taxon>
        <taxon>Lepidoptera</taxon>
        <taxon>Glossata</taxon>
        <taxon>Ditrysia</taxon>
        <taxon>Noctuoidea</taxon>
        <taxon>Noctuidae</taxon>
        <taxon>Amphipyrinae</taxon>
        <taxon>Spodoptera</taxon>
    </lineage>
</organism>